<evidence type="ECO:0000313" key="2">
    <source>
        <dbReference type="Proteomes" id="UP001056120"/>
    </source>
</evidence>
<reference evidence="2" key="1">
    <citation type="journal article" date="2022" name="Mol. Ecol. Resour.">
        <title>The genomes of chicory, endive, great burdock and yacon provide insights into Asteraceae palaeo-polyploidization history and plant inulin production.</title>
        <authorList>
            <person name="Fan W."/>
            <person name="Wang S."/>
            <person name="Wang H."/>
            <person name="Wang A."/>
            <person name="Jiang F."/>
            <person name="Liu H."/>
            <person name="Zhao H."/>
            <person name="Xu D."/>
            <person name="Zhang Y."/>
        </authorList>
    </citation>
    <scope>NUCLEOTIDE SEQUENCE [LARGE SCALE GENOMIC DNA]</scope>
    <source>
        <strain evidence="2">cv. Yunnan</strain>
    </source>
</reference>
<sequence>MNDDDNWVKSAMDDTALVVHVILKLRQPSPFPPPKTWTIRQRRSRPPPPPAAKKSSATRASPTTPLSWSGATSFSAGGAEESSRPVHDGSDITRSKVIRANETTPTKRPRKKKTLAELKEDETSLLKERKQLKRQLATLQATCQKQRKENERLKKMKNDMKSQQVLAVSDCTEEQKNNSFVLPDLNIPAGEGY</sequence>
<comment type="caution">
    <text evidence="1">The sequence shown here is derived from an EMBL/GenBank/DDBJ whole genome shotgun (WGS) entry which is preliminary data.</text>
</comment>
<dbReference type="EMBL" id="CM042027">
    <property type="protein sequence ID" value="KAI3802618.1"/>
    <property type="molecule type" value="Genomic_DNA"/>
</dbReference>
<name>A0ACB9I4K3_9ASTR</name>
<dbReference type="Proteomes" id="UP001056120">
    <property type="component" value="Linkage Group LG10"/>
</dbReference>
<gene>
    <name evidence="1" type="ORF">L1987_30758</name>
</gene>
<keyword evidence="2" id="KW-1185">Reference proteome</keyword>
<proteinExistence type="predicted"/>
<protein>
    <submittedName>
        <fullName evidence="1">Uncharacterized protein</fullName>
    </submittedName>
</protein>
<evidence type="ECO:0000313" key="1">
    <source>
        <dbReference type="EMBL" id="KAI3802618.1"/>
    </source>
</evidence>
<reference evidence="1 2" key="2">
    <citation type="journal article" date="2022" name="Mol. Ecol. Resour.">
        <title>The genomes of chicory, endive, great burdock and yacon provide insights into Asteraceae paleo-polyploidization history and plant inulin production.</title>
        <authorList>
            <person name="Fan W."/>
            <person name="Wang S."/>
            <person name="Wang H."/>
            <person name="Wang A."/>
            <person name="Jiang F."/>
            <person name="Liu H."/>
            <person name="Zhao H."/>
            <person name="Xu D."/>
            <person name="Zhang Y."/>
        </authorList>
    </citation>
    <scope>NUCLEOTIDE SEQUENCE [LARGE SCALE GENOMIC DNA]</scope>
    <source>
        <strain evidence="2">cv. Yunnan</strain>
        <tissue evidence="1">Leaves</tissue>
    </source>
</reference>
<accession>A0ACB9I4K3</accession>
<organism evidence="1 2">
    <name type="scientific">Smallanthus sonchifolius</name>
    <dbReference type="NCBI Taxonomy" id="185202"/>
    <lineage>
        <taxon>Eukaryota</taxon>
        <taxon>Viridiplantae</taxon>
        <taxon>Streptophyta</taxon>
        <taxon>Embryophyta</taxon>
        <taxon>Tracheophyta</taxon>
        <taxon>Spermatophyta</taxon>
        <taxon>Magnoliopsida</taxon>
        <taxon>eudicotyledons</taxon>
        <taxon>Gunneridae</taxon>
        <taxon>Pentapetalae</taxon>
        <taxon>asterids</taxon>
        <taxon>campanulids</taxon>
        <taxon>Asterales</taxon>
        <taxon>Asteraceae</taxon>
        <taxon>Asteroideae</taxon>
        <taxon>Heliantheae alliance</taxon>
        <taxon>Millerieae</taxon>
        <taxon>Smallanthus</taxon>
    </lineage>
</organism>